<feature type="region of interest" description="Disordered" evidence="1">
    <location>
        <begin position="284"/>
        <end position="321"/>
    </location>
</feature>
<sequence length="453" mass="49492">MMTLGPNNDNIQAQTTSSWDAFMANATSSSSPPTASSSLAPAIQEHQSSSRIPDDISLFSVNDILSLYKHDTDLLKHVLAAKAQEDRRKTAEEFRQVEEARLRFKFTDFEMDDFQTPPFSSVSNQAQSPQNFSTSTFSESSIQATQYYDHQNSPATELDLLLSSPPPMVDQDFQSMYMMNSQQHQSSPSITTSMSNLAFPVMDPAQDINLDIPVTSFSLPTSFSPSFVASGPLFSQSPNMGYHMADVISTTSSVSSLESTPLVADLSVSRPLNESPLLDQIMQPAKHSNSAPTSGSNRGIEKKKTASKHKRRQLSTTSLPGFSSSTHVLRWAAKKKRTTVQTPLVNVNKEPQVPLDHGTVMEALRAKLLRIQSSPSSEQESLDTPFASSSLSSSPPAASSTPFVGSRTPPPPPPPRSPPVDTQPSTGILFLDLKHKTARRKKSYSVTNDCRNH</sequence>
<dbReference type="STRING" id="4829.A0A163K7J8"/>
<proteinExistence type="predicted"/>
<evidence type="ECO:0000256" key="1">
    <source>
        <dbReference type="SAM" id="MobiDB-lite"/>
    </source>
</evidence>
<feature type="region of interest" description="Disordered" evidence="1">
    <location>
        <begin position="373"/>
        <end position="453"/>
    </location>
</feature>
<feature type="compositionally biased region" description="Low complexity" evidence="1">
    <location>
        <begin position="26"/>
        <end position="42"/>
    </location>
</feature>
<keyword evidence="3" id="KW-1185">Reference proteome</keyword>
<reference evidence="2" key="1">
    <citation type="submission" date="2016-04" db="EMBL/GenBank/DDBJ databases">
        <authorList>
            <person name="Evans L.H."/>
            <person name="Alamgir A."/>
            <person name="Owens N."/>
            <person name="Weber N.D."/>
            <person name="Virtaneva K."/>
            <person name="Barbian K."/>
            <person name="Babar A."/>
            <person name="Rosenke K."/>
        </authorList>
    </citation>
    <scope>NUCLEOTIDE SEQUENCE [LARGE SCALE GENOMIC DNA]</scope>
    <source>
        <strain evidence="2">CBS 101.48</strain>
    </source>
</reference>
<dbReference type="OrthoDB" id="2287742at2759"/>
<gene>
    <name evidence="2" type="primary">ABSGL_10839.1 scaffold 12033</name>
</gene>
<dbReference type="Proteomes" id="UP000078561">
    <property type="component" value="Unassembled WGS sequence"/>
</dbReference>
<organism evidence="2">
    <name type="scientific">Absidia glauca</name>
    <name type="common">Pin mould</name>
    <dbReference type="NCBI Taxonomy" id="4829"/>
    <lineage>
        <taxon>Eukaryota</taxon>
        <taxon>Fungi</taxon>
        <taxon>Fungi incertae sedis</taxon>
        <taxon>Mucoromycota</taxon>
        <taxon>Mucoromycotina</taxon>
        <taxon>Mucoromycetes</taxon>
        <taxon>Mucorales</taxon>
        <taxon>Cunninghamellaceae</taxon>
        <taxon>Absidia</taxon>
    </lineage>
</organism>
<feature type="region of interest" description="Disordered" evidence="1">
    <location>
        <begin position="24"/>
        <end position="48"/>
    </location>
</feature>
<protein>
    <submittedName>
        <fullName evidence="2">Uncharacterized protein</fullName>
    </submittedName>
</protein>
<feature type="compositionally biased region" description="Polar residues" evidence="1">
    <location>
        <begin position="444"/>
        <end position="453"/>
    </location>
</feature>
<name>A0A163K7J8_ABSGL</name>
<dbReference type="AlphaFoldDB" id="A0A163K7J8"/>
<feature type="compositionally biased region" description="Polar residues" evidence="1">
    <location>
        <begin position="286"/>
        <end position="297"/>
    </location>
</feature>
<evidence type="ECO:0000313" key="3">
    <source>
        <dbReference type="Proteomes" id="UP000078561"/>
    </source>
</evidence>
<accession>A0A163K7J8</accession>
<dbReference type="InParanoid" id="A0A163K7J8"/>
<evidence type="ECO:0000313" key="2">
    <source>
        <dbReference type="EMBL" id="SAM04973.1"/>
    </source>
</evidence>
<feature type="compositionally biased region" description="Pro residues" evidence="1">
    <location>
        <begin position="408"/>
        <end position="418"/>
    </location>
</feature>
<dbReference type="EMBL" id="LT554417">
    <property type="protein sequence ID" value="SAM04973.1"/>
    <property type="molecule type" value="Genomic_DNA"/>
</dbReference>
<feature type="compositionally biased region" description="Low complexity" evidence="1">
    <location>
        <begin position="382"/>
        <end position="403"/>
    </location>
</feature>